<feature type="region of interest" description="Disordered" evidence="1">
    <location>
        <begin position="88"/>
        <end position="247"/>
    </location>
</feature>
<name>A0AA40B8J6_9PEZI</name>
<reference evidence="2" key="1">
    <citation type="submission" date="2023-06" db="EMBL/GenBank/DDBJ databases">
        <title>Genome-scale phylogeny and comparative genomics of the fungal order Sordariales.</title>
        <authorList>
            <consortium name="Lawrence Berkeley National Laboratory"/>
            <person name="Hensen N."/>
            <person name="Bonometti L."/>
            <person name="Westerberg I."/>
            <person name="Brannstrom I.O."/>
            <person name="Guillou S."/>
            <person name="Cros-Aarteil S."/>
            <person name="Calhoun S."/>
            <person name="Haridas S."/>
            <person name="Kuo A."/>
            <person name="Mondo S."/>
            <person name="Pangilinan J."/>
            <person name="Riley R."/>
            <person name="Labutti K."/>
            <person name="Andreopoulos B."/>
            <person name="Lipzen A."/>
            <person name="Chen C."/>
            <person name="Yanf M."/>
            <person name="Daum C."/>
            <person name="Ng V."/>
            <person name="Clum A."/>
            <person name="Steindorff A."/>
            <person name="Ohm R."/>
            <person name="Martin F."/>
            <person name="Silar P."/>
            <person name="Natvig D."/>
            <person name="Lalanne C."/>
            <person name="Gautier V."/>
            <person name="Ament-Velasquez S.L."/>
            <person name="Kruys A."/>
            <person name="Hutchinson M.I."/>
            <person name="Powell A.J."/>
            <person name="Barry K."/>
            <person name="Miller A.N."/>
            <person name="Grigoriev I.V."/>
            <person name="Debuchy R."/>
            <person name="Gladieux P."/>
            <person name="Thoren M.H."/>
            <person name="Johannesson H."/>
        </authorList>
    </citation>
    <scope>NUCLEOTIDE SEQUENCE</scope>
    <source>
        <strain evidence="2">SMH4607-1</strain>
    </source>
</reference>
<organism evidence="2 3">
    <name type="scientific">Lasiosphaeris hirsuta</name>
    <dbReference type="NCBI Taxonomy" id="260670"/>
    <lineage>
        <taxon>Eukaryota</taxon>
        <taxon>Fungi</taxon>
        <taxon>Dikarya</taxon>
        <taxon>Ascomycota</taxon>
        <taxon>Pezizomycotina</taxon>
        <taxon>Sordariomycetes</taxon>
        <taxon>Sordariomycetidae</taxon>
        <taxon>Sordariales</taxon>
        <taxon>Lasiosphaeriaceae</taxon>
        <taxon>Lasiosphaeris</taxon>
    </lineage>
</organism>
<dbReference type="PANTHER" id="PTHR38166:SF1">
    <property type="entry name" value="C2H2-TYPE DOMAIN-CONTAINING PROTEIN"/>
    <property type="match status" value="1"/>
</dbReference>
<dbReference type="PANTHER" id="PTHR38166">
    <property type="entry name" value="C2H2-TYPE DOMAIN-CONTAINING PROTEIN-RELATED"/>
    <property type="match status" value="1"/>
</dbReference>
<sequence>MAVQQSGILTDYPAIGLGDSSSPVARGDSGLGRRISTFPAKETTRGHQEKRTSIAGPFTTERSQSTQHHATISGQHFDKLSISSDYTSSLSVDDSLGSNPRSINSSPMSSMHDLDQVSASEARSNTPIPKDVHSEVFDSADDRESFSDLSDDMEGVECPDSKTSNPTDAQRVKQIVNRLISEFDSSRQRPSGQVDQRASNSASQTSSSVSEGSSRNQQSPHNRVSQVTRGKRRMVGDGAGDGSTLVTAPKKSKTAHQIGKIFACPFWKKDPLVHSRCYKLELKEVRRVKQHLYRNHAQLIRCPRCQEVFPNQTSCNGHIENVDCIRRPKILDEGINQDQATELSKRGSSTLSQEQRWFVVWEIVFPGAPEPASPYIDDNLSEDMCEFREFYQREGSTIILDHMRTSPDWGLDDEDRFCEDTWRTILDEALDGIHHRWLAQRARAGRSNSQATIQLAAEPSGTEPPLDEAVDSSPSPPGVRDPLESAVDTFETGRFPFVVDSVAYGSYDFAGDWLYSTQWQDNDVHPEG</sequence>
<evidence type="ECO:0000256" key="1">
    <source>
        <dbReference type="SAM" id="MobiDB-lite"/>
    </source>
</evidence>
<dbReference type="Proteomes" id="UP001172102">
    <property type="component" value="Unassembled WGS sequence"/>
</dbReference>
<feature type="compositionally biased region" description="Polar residues" evidence="1">
    <location>
        <begin position="60"/>
        <end position="74"/>
    </location>
</feature>
<feature type="compositionally biased region" description="Polar residues" evidence="1">
    <location>
        <begin position="117"/>
        <end position="127"/>
    </location>
</feature>
<feature type="compositionally biased region" description="Polar residues" evidence="1">
    <location>
        <begin position="97"/>
        <end position="109"/>
    </location>
</feature>
<feature type="region of interest" description="Disordered" evidence="1">
    <location>
        <begin position="457"/>
        <end position="484"/>
    </location>
</feature>
<feature type="compositionally biased region" description="Low complexity" evidence="1">
    <location>
        <begin position="196"/>
        <end position="219"/>
    </location>
</feature>
<feature type="region of interest" description="Disordered" evidence="1">
    <location>
        <begin position="1"/>
        <end position="76"/>
    </location>
</feature>
<dbReference type="AlphaFoldDB" id="A0AA40B8J6"/>
<accession>A0AA40B8J6</accession>
<keyword evidence="3" id="KW-1185">Reference proteome</keyword>
<evidence type="ECO:0008006" key="4">
    <source>
        <dbReference type="Google" id="ProtNLM"/>
    </source>
</evidence>
<protein>
    <recommendedName>
        <fullName evidence="4">C2H2-type domain-containing protein</fullName>
    </recommendedName>
</protein>
<evidence type="ECO:0000313" key="3">
    <source>
        <dbReference type="Proteomes" id="UP001172102"/>
    </source>
</evidence>
<dbReference type="EMBL" id="JAUKUA010000001">
    <property type="protein sequence ID" value="KAK0729610.1"/>
    <property type="molecule type" value="Genomic_DNA"/>
</dbReference>
<proteinExistence type="predicted"/>
<gene>
    <name evidence="2" type="ORF">B0H67DRAFT_677615</name>
</gene>
<feature type="compositionally biased region" description="Basic and acidic residues" evidence="1">
    <location>
        <begin position="42"/>
        <end position="52"/>
    </location>
</feature>
<evidence type="ECO:0000313" key="2">
    <source>
        <dbReference type="EMBL" id="KAK0729610.1"/>
    </source>
</evidence>
<comment type="caution">
    <text evidence="2">The sequence shown here is derived from an EMBL/GenBank/DDBJ whole genome shotgun (WGS) entry which is preliminary data.</text>
</comment>
<feature type="compositionally biased region" description="Basic and acidic residues" evidence="1">
    <location>
        <begin position="130"/>
        <end position="146"/>
    </location>
</feature>